<protein>
    <submittedName>
        <fullName evidence="3">Beta-glucosidase</fullName>
    </submittedName>
</protein>
<evidence type="ECO:0000256" key="1">
    <source>
        <dbReference type="SAM" id="MobiDB-lite"/>
    </source>
</evidence>
<feature type="domain" description="Glycoamylase-like" evidence="2">
    <location>
        <begin position="222"/>
        <end position="445"/>
    </location>
</feature>
<feature type="region of interest" description="Disordered" evidence="1">
    <location>
        <begin position="23"/>
        <end position="45"/>
    </location>
</feature>
<dbReference type="KEGG" id="fmg:HYN48_12480"/>
<dbReference type="InterPro" id="IPR019282">
    <property type="entry name" value="Glycoamylase-like_cons_dom"/>
</dbReference>
<dbReference type="Gene3D" id="1.50.10.140">
    <property type="match status" value="1"/>
</dbReference>
<dbReference type="RefSeq" id="WP_108373637.1">
    <property type="nucleotide sequence ID" value="NZ_CP028811.1"/>
</dbReference>
<evidence type="ECO:0000259" key="2">
    <source>
        <dbReference type="Pfam" id="PF10091"/>
    </source>
</evidence>
<keyword evidence="4" id="KW-1185">Reference proteome</keyword>
<organism evidence="3 4">
    <name type="scientific">Flavobacterium magnum</name>
    <dbReference type="NCBI Taxonomy" id="2162713"/>
    <lineage>
        <taxon>Bacteria</taxon>
        <taxon>Pseudomonadati</taxon>
        <taxon>Bacteroidota</taxon>
        <taxon>Flavobacteriia</taxon>
        <taxon>Flavobacteriales</taxon>
        <taxon>Flavobacteriaceae</taxon>
        <taxon>Flavobacterium</taxon>
    </lineage>
</organism>
<dbReference type="AlphaFoldDB" id="A0A2S0RIJ9"/>
<dbReference type="OrthoDB" id="5937621at2"/>
<reference evidence="3 4" key="1">
    <citation type="submission" date="2018-04" db="EMBL/GenBank/DDBJ databases">
        <title>Genome sequencing of Flavobacterium sp. HYN0048.</title>
        <authorList>
            <person name="Yi H."/>
            <person name="Baek C."/>
        </authorList>
    </citation>
    <scope>NUCLEOTIDE SEQUENCE [LARGE SCALE GENOMIC DNA]</scope>
    <source>
        <strain evidence="3 4">HYN0048</strain>
    </source>
</reference>
<sequence>MKLIQFIPFFSLILFMDCSSSEPVKSTSGPQNPNPENPTNPETPLSDAALLDLVEKQTFRYFWDFAQTQSGMARERYHIDDPSNDQNIVTTGGSGFGLMALVAGIDRGYVSRAEGIARLDKIADFLASADRFHGAWSHWINGTNGHVIPFGTKDNGGDLVETSFLTVGMITIREYFKNGNTEEQALAQKYDALWKGVDWDWYRNNQDVLYWHWSPDYGWEMNFPLEGYNECLITYVMAASSPTHPITASPYHNGWARSGGILSGAVYYGVPLIFRHNGAEASGGPLFWSHYSYLGLDPNQLSDTYANYWDVNYNHNRSQYLYCVANPSGHTGYGPNYWGLTASYSRNSDGSIGYDAHMPGNDKGVISPTAAVSSVVYLPQESLKVMHNLYENYKTQSWGVAGFYDAHSIQYNWSARRYLAIDQGPQAVMIENYRSGLLWNLFMNAPEIQQGLITLGFHSGKYGF</sequence>
<evidence type="ECO:0000313" key="3">
    <source>
        <dbReference type="EMBL" id="AWA31514.1"/>
    </source>
</evidence>
<dbReference type="EMBL" id="CP028811">
    <property type="protein sequence ID" value="AWA31514.1"/>
    <property type="molecule type" value="Genomic_DNA"/>
</dbReference>
<name>A0A2S0RIJ9_9FLAO</name>
<dbReference type="PIRSF" id="PIRSF028431">
    <property type="entry name" value="UCP028431"/>
    <property type="match status" value="1"/>
</dbReference>
<accession>A0A2S0RIJ9</accession>
<proteinExistence type="predicted"/>
<dbReference type="Proteomes" id="UP000244193">
    <property type="component" value="Chromosome"/>
</dbReference>
<dbReference type="InterPro" id="IPR016883">
    <property type="entry name" value="UCP028431"/>
</dbReference>
<evidence type="ECO:0000313" key="4">
    <source>
        <dbReference type="Proteomes" id="UP000244193"/>
    </source>
</evidence>
<gene>
    <name evidence="3" type="ORF">HYN48_12480</name>
</gene>
<dbReference type="Pfam" id="PF10091">
    <property type="entry name" value="Glycoamylase"/>
    <property type="match status" value="1"/>
</dbReference>